<evidence type="ECO:0000256" key="3">
    <source>
        <dbReference type="ARBA" id="ARBA00022679"/>
    </source>
</evidence>
<evidence type="ECO:0000259" key="13">
    <source>
        <dbReference type="PROSITE" id="PS51285"/>
    </source>
</evidence>
<dbReference type="PANTHER" id="PTHR24353:SF153">
    <property type="entry name" value="CAMP-DEPENDENT PROTEIN KINASE CATALYTIC SUBUNIT 1"/>
    <property type="match status" value="1"/>
</dbReference>
<dbReference type="SMART" id="SM00220">
    <property type="entry name" value="S_TKc"/>
    <property type="match status" value="1"/>
</dbReference>
<comment type="catalytic activity">
    <reaction evidence="8">
        <text>L-seryl-[protein] + ATP = O-phospho-L-seryl-[protein] + ADP + H(+)</text>
        <dbReference type="Rhea" id="RHEA:17989"/>
        <dbReference type="Rhea" id="RHEA-COMP:9863"/>
        <dbReference type="Rhea" id="RHEA-COMP:11604"/>
        <dbReference type="ChEBI" id="CHEBI:15378"/>
        <dbReference type="ChEBI" id="CHEBI:29999"/>
        <dbReference type="ChEBI" id="CHEBI:30616"/>
        <dbReference type="ChEBI" id="CHEBI:83421"/>
        <dbReference type="ChEBI" id="CHEBI:456216"/>
        <dbReference type="EC" id="2.7.11.11"/>
    </reaction>
</comment>
<feature type="compositionally biased region" description="Polar residues" evidence="11">
    <location>
        <begin position="42"/>
        <end position="52"/>
    </location>
</feature>
<evidence type="ECO:0000256" key="1">
    <source>
        <dbReference type="ARBA" id="ARBA00012444"/>
    </source>
</evidence>
<feature type="compositionally biased region" description="Basic and acidic residues" evidence="11">
    <location>
        <begin position="429"/>
        <end position="438"/>
    </location>
</feature>
<evidence type="ECO:0000256" key="9">
    <source>
        <dbReference type="PROSITE-ProRule" id="PRU10141"/>
    </source>
</evidence>
<keyword evidence="6 9" id="KW-0067">ATP-binding</keyword>
<dbReference type="PROSITE" id="PS00107">
    <property type="entry name" value="PROTEIN_KINASE_ATP"/>
    <property type="match status" value="1"/>
</dbReference>
<proteinExistence type="inferred from homology"/>
<dbReference type="OrthoDB" id="63267at2759"/>
<dbReference type="VEuPathDB" id="FungiDB:SeMB42_g07591"/>
<dbReference type="AlphaFoldDB" id="A0A507D1Q8"/>
<evidence type="ECO:0000313" key="15">
    <source>
        <dbReference type="Proteomes" id="UP000320475"/>
    </source>
</evidence>
<dbReference type="Gene3D" id="3.30.200.20">
    <property type="entry name" value="Phosphorylase Kinase, domain 1"/>
    <property type="match status" value="1"/>
</dbReference>
<protein>
    <recommendedName>
        <fullName evidence="1">cAMP-dependent protein kinase</fullName>
        <ecNumber evidence="1">2.7.11.11</ecNumber>
    </recommendedName>
</protein>
<dbReference type="GO" id="GO:0005829">
    <property type="term" value="C:cytosol"/>
    <property type="evidence" value="ECO:0007669"/>
    <property type="project" value="TreeGrafter"/>
</dbReference>
<evidence type="ECO:0000256" key="5">
    <source>
        <dbReference type="ARBA" id="ARBA00022777"/>
    </source>
</evidence>
<dbReference type="PROSITE" id="PS51285">
    <property type="entry name" value="AGC_KINASE_CTER"/>
    <property type="match status" value="1"/>
</dbReference>
<dbReference type="FunFam" id="1.10.510.10:FF:000005">
    <property type="entry name" value="cAMP-dependent protein kinase catalytic subunit alpha"/>
    <property type="match status" value="1"/>
</dbReference>
<feature type="domain" description="Protein kinase" evidence="12">
    <location>
        <begin position="129"/>
        <end position="383"/>
    </location>
</feature>
<evidence type="ECO:0000256" key="6">
    <source>
        <dbReference type="ARBA" id="ARBA00022840"/>
    </source>
</evidence>
<keyword evidence="4 9" id="KW-0547">Nucleotide-binding</keyword>
<evidence type="ECO:0000256" key="11">
    <source>
        <dbReference type="SAM" id="MobiDB-lite"/>
    </source>
</evidence>
<dbReference type="Gene3D" id="1.10.510.10">
    <property type="entry name" value="Transferase(Phosphotransferase) domain 1"/>
    <property type="match status" value="1"/>
</dbReference>
<dbReference type="EMBL" id="QEAM01000151">
    <property type="protein sequence ID" value="TPX45180.1"/>
    <property type="molecule type" value="Genomic_DNA"/>
</dbReference>
<feature type="binding site" evidence="9">
    <location>
        <position position="158"/>
    </location>
    <ligand>
        <name>ATP</name>
        <dbReference type="ChEBI" id="CHEBI:30616"/>
    </ligand>
</feature>
<keyword evidence="2 10" id="KW-0723">Serine/threonine-protein kinase</keyword>
<keyword evidence="5" id="KW-0418">Kinase</keyword>
<evidence type="ECO:0000256" key="7">
    <source>
        <dbReference type="ARBA" id="ARBA00047292"/>
    </source>
</evidence>
<dbReference type="Proteomes" id="UP000320475">
    <property type="component" value="Unassembled WGS sequence"/>
</dbReference>
<dbReference type="InterPro" id="IPR000961">
    <property type="entry name" value="AGC-kinase_C"/>
</dbReference>
<dbReference type="PROSITE" id="PS00108">
    <property type="entry name" value="PROTEIN_KINASE_ST"/>
    <property type="match status" value="1"/>
</dbReference>
<dbReference type="Pfam" id="PF00069">
    <property type="entry name" value="Pkinase"/>
    <property type="match status" value="1"/>
</dbReference>
<dbReference type="InterPro" id="IPR011009">
    <property type="entry name" value="Kinase-like_dom_sf"/>
</dbReference>
<evidence type="ECO:0000256" key="8">
    <source>
        <dbReference type="ARBA" id="ARBA00047454"/>
    </source>
</evidence>
<comment type="similarity">
    <text evidence="10">Belongs to the protein kinase superfamily.</text>
</comment>
<evidence type="ECO:0000313" key="14">
    <source>
        <dbReference type="EMBL" id="TPX45180.1"/>
    </source>
</evidence>
<evidence type="ECO:0000256" key="10">
    <source>
        <dbReference type="RuleBase" id="RU000304"/>
    </source>
</evidence>
<reference evidence="14 15" key="1">
    <citation type="journal article" date="2019" name="Sci. Rep.">
        <title>Comparative genomics of chytrid fungi reveal insights into the obligate biotrophic and pathogenic lifestyle of Synchytrium endobioticum.</title>
        <authorList>
            <person name="van de Vossenberg B.T.L.H."/>
            <person name="Warris S."/>
            <person name="Nguyen H.D.T."/>
            <person name="van Gent-Pelzer M.P.E."/>
            <person name="Joly D.L."/>
            <person name="van de Geest H.C."/>
            <person name="Bonants P.J.M."/>
            <person name="Smith D.S."/>
            <person name="Levesque C.A."/>
            <person name="van der Lee T.A.J."/>
        </authorList>
    </citation>
    <scope>NUCLEOTIDE SEQUENCE [LARGE SCALE GENOMIC DNA]</scope>
    <source>
        <strain evidence="14 15">LEV6574</strain>
    </source>
</reference>
<feature type="region of interest" description="Disordered" evidence="11">
    <location>
        <begin position="39"/>
        <end position="100"/>
    </location>
</feature>
<evidence type="ECO:0000256" key="2">
    <source>
        <dbReference type="ARBA" id="ARBA00022527"/>
    </source>
</evidence>
<dbReference type="PANTHER" id="PTHR24353">
    <property type="entry name" value="CYCLIC NUCLEOTIDE-DEPENDENT PROTEIN KINASE"/>
    <property type="match status" value="1"/>
</dbReference>
<keyword evidence="3" id="KW-0808">Transferase</keyword>
<dbReference type="InterPro" id="IPR017441">
    <property type="entry name" value="Protein_kinase_ATP_BS"/>
</dbReference>
<sequence>MSKPSQPSQPRYLLRFELICPLQAYSPLDSMSLIQKIRKSTKSGFGSPNSIGPSAKDPKATTAGTASPKPPTKPAHRTVDKSNGLPAPVPALASPGMSHSSTDIANSAGVGNIAISSFIKPHKYVLTEFHVDRTLGTGSFGRVHIVKSKSNGKYFAMKVLRKADIVRMAQVEHTVSEKAILEQLKFPFLVSLIGTFQDCQNVYLVMEYVQGGELFSYLRRCGRFPNNVARFYAAEVVCAFEYMHSKDIVYRDLKPENLLIDSKGHIKFTDFGFAKHVPDVTWTLCGTPDYLAPEVIQSKGYSCAVDWWALGVLIFEMLAGYPPFADEDHFKLYEKILACRPRFPTHFDPNATDLIRKLLTADLTKRFGNLKGGSADIKSHNWFLGMEWTKLLKMEIPAPYIPPSKHQGDTSNFEAYPEDHEAYGLPGPDPHREKFKDF</sequence>
<dbReference type="CDD" id="cd05580">
    <property type="entry name" value="STKc_PKA_like"/>
    <property type="match status" value="1"/>
</dbReference>
<dbReference type="FunFam" id="3.30.200.20:FF:000005">
    <property type="entry name" value="cAMP-dependent protein kinase catalytic subunit"/>
    <property type="match status" value="1"/>
</dbReference>
<dbReference type="GO" id="GO:0005952">
    <property type="term" value="C:cAMP-dependent protein kinase complex"/>
    <property type="evidence" value="ECO:0007669"/>
    <property type="project" value="TreeGrafter"/>
</dbReference>
<feature type="region of interest" description="Disordered" evidence="11">
    <location>
        <begin position="402"/>
        <end position="438"/>
    </location>
</feature>
<gene>
    <name evidence="14" type="ORF">SeLEV6574_g04026</name>
</gene>
<evidence type="ECO:0000259" key="12">
    <source>
        <dbReference type="PROSITE" id="PS50011"/>
    </source>
</evidence>
<dbReference type="SMART" id="SM00133">
    <property type="entry name" value="S_TK_X"/>
    <property type="match status" value="1"/>
</dbReference>
<organism evidence="14 15">
    <name type="scientific">Synchytrium endobioticum</name>
    <dbReference type="NCBI Taxonomy" id="286115"/>
    <lineage>
        <taxon>Eukaryota</taxon>
        <taxon>Fungi</taxon>
        <taxon>Fungi incertae sedis</taxon>
        <taxon>Chytridiomycota</taxon>
        <taxon>Chytridiomycota incertae sedis</taxon>
        <taxon>Chytridiomycetes</taxon>
        <taxon>Synchytriales</taxon>
        <taxon>Synchytriaceae</taxon>
        <taxon>Synchytrium</taxon>
    </lineage>
</organism>
<feature type="domain" description="AGC-kinase C-terminal" evidence="13">
    <location>
        <begin position="384"/>
        <end position="438"/>
    </location>
</feature>
<evidence type="ECO:0000256" key="4">
    <source>
        <dbReference type="ARBA" id="ARBA00022741"/>
    </source>
</evidence>
<dbReference type="EC" id="2.7.11.11" evidence="1"/>
<dbReference type="GO" id="GO:0005634">
    <property type="term" value="C:nucleus"/>
    <property type="evidence" value="ECO:0007669"/>
    <property type="project" value="TreeGrafter"/>
</dbReference>
<dbReference type="GO" id="GO:0005524">
    <property type="term" value="F:ATP binding"/>
    <property type="evidence" value="ECO:0007669"/>
    <property type="project" value="UniProtKB-UniRule"/>
</dbReference>
<dbReference type="PROSITE" id="PS50011">
    <property type="entry name" value="PROTEIN_KINASE_DOM"/>
    <property type="match status" value="1"/>
</dbReference>
<dbReference type="SUPFAM" id="SSF56112">
    <property type="entry name" value="Protein kinase-like (PK-like)"/>
    <property type="match status" value="1"/>
</dbReference>
<name>A0A507D1Q8_9FUNG</name>
<comment type="catalytic activity">
    <reaction evidence="7">
        <text>L-threonyl-[protein] + ATP = O-phospho-L-threonyl-[protein] + ADP + H(+)</text>
        <dbReference type="Rhea" id="RHEA:46608"/>
        <dbReference type="Rhea" id="RHEA-COMP:11060"/>
        <dbReference type="Rhea" id="RHEA-COMP:11605"/>
        <dbReference type="ChEBI" id="CHEBI:15378"/>
        <dbReference type="ChEBI" id="CHEBI:30013"/>
        <dbReference type="ChEBI" id="CHEBI:30616"/>
        <dbReference type="ChEBI" id="CHEBI:61977"/>
        <dbReference type="ChEBI" id="CHEBI:456216"/>
        <dbReference type="EC" id="2.7.11.11"/>
    </reaction>
</comment>
<dbReference type="InterPro" id="IPR008271">
    <property type="entry name" value="Ser/Thr_kinase_AS"/>
</dbReference>
<dbReference type="GO" id="GO:0004691">
    <property type="term" value="F:cAMP-dependent protein kinase activity"/>
    <property type="evidence" value="ECO:0007669"/>
    <property type="project" value="UniProtKB-EC"/>
</dbReference>
<comment type="caution">
    <text evidence="14">The sequence shown here is derived from an EMBL/GenBank/DDBJ whole genome shotgun (WGS) entry which is preliminary data.</text>
</comment>
<dbReference type="InterPro" id="IPR000719">
    <property type="entry name" value="Prot_kinase_dom"/>
</dbReference>
<accession>A0A507D1Q8</accession>